<gene>
    <name evidence="3" type="ORF">UW84_C0002G0011</name>
</gene>
<name>A0A0G1N140_9BACT</name>
<sequence>MTKTKHPKIKTLPLVSFVTPTFNSSRYIGDNLKSILMQDYPKEKIEILWADGGSTDNTAELAKKYKVRFIKNKYILGDPGFAVGGETAKGEFVVFMGHDNQLVQKDWIRRMLKPFMNDPEIAAAYPHLDNKDTDSWMTQYVNRFTDPGNHFVYGYANNPLTFGKVYKTLKKGKGWVVYDFQLKNHPILEFEQGFMLRKSAYKRAKSTYYCGIMAVIDMIRLKKQFAYVPGASNYHETLDGGLKQFISKHRWAIDYQLDRRETFGMYKDKFGLKGRKQYISLARKIRMYFYPFYGVSIVLPVLRALFMYIKDGDKEWMYHPLITFVSAFTIWQEAFRIIILRRSPIMERYA</sequence>
<dbReference type="Pfam" id="PF00535">
    <property type="entry name" value="Glycos_transf_2"/>
    <property type="match status" value="1"/>
</dbReference>
<dbReference type="Proteomes" id="UP000034797">
    <property type="component" value="Unassembled WGS sequence"/>
</dbReference>
<dbReference type="GO" id="GO:0016740">
    <property type="term" value="F:transferase activity"/>
    <property type="evidence" value="ECO:0007669"/>
    <property type="project" value="UniProtKB-KW"/>
</dbReference>
<dbReference type="SUPFAM" id="SSF53448">
    <property type="entry name" value="Nucleotide-diphospho-sugar transferases"/>
    <property type="match status" value="1"/>
</dbReference>
<organism evidence="3 4">
    <name type="scientific">Candidatus Collierbacteria bacterium GW2011_GWA2_44_99</name>
    <dbReference type="NCBI Taxonomy" id="1618380"/>
    <lineage>
        <taxon>Bacteria</taxon>
        <taxon>Candidatus Collieribacteriota</taxon>
    </lineage>
</organism>
<protein>
    <submittedName>
        <fullName evidence="3">Glycosyl transferase</fullName>
    </submittedName>
</protein>
<dbReference type="PANTHER" id="PTHR22916">
    <property type="entry name" value="GLYCOSYLTRANSFERASE"/>
    <property type="match status" value="1"/>
</dbReference>
<feature type="transmembrane region" description="Helical" evidence="1">
    <location>
        <begin position="321"/>
        <end position="339"/>
    </location>
</feature>
<reference evidence="3 4" key="1">
    <citation type="journal article" date="2015" name="Nature">
        <title>rRNA introns, odd ribosomes, and small enigmatic genomes across a large radiation of phyla.</title>
        <authorList>
            <person name="Brown C.T."/>
            <person name="Hug L.A."/>
            <person name="Thomas B.C."/>
            <person name="Sharon I."/>
            <person name="Castelle C.J."/>
            <person name="Singh A."/>
            <person name="Wilkins M.J."/>
            <person name="Williams K.H."/>
            <person name="Banfield J.F."/>
        </authorList>
    </citation>
    <scope>NUCLEOTIDE SEQUENCE [LARGE SCALE GENOMIC DNA]</scope>
</reference>
<evidence type="ECO:0000313" key="4">
    <source>
        <dbReference type="Proteomes" id="UP000034797"/>
    </source>
</evidence>
<evidence type="ECO:0000256" key="1">
    <source>
        <dbReference type="SAM" id="Phobius"/>
    </source>
</evidence>
<keyword evidence="1" id="KW-0812">Transmembrane</keyword>
<dbReference type="AlphaFoldDB" id="A0A0G1N140"/>
<keyword evidence="1" id="KW-1133">Transmembrane helix</keyword>
<dbReference type="PANTHER" id="PTHR22916:SF64">
    <property type="entry name" value="TRANSFERASE, PUTATIVE-RELATED"/>
    <property type="match status" value="1"/>
</dbReference>
<feature type="transmembrane region" description="Helical" evidence="1">
    <location>
        <begin position="288"/>
        <end position="309"/>
    </location>
</feature>
<dbReference type="Gene3D" id="3.90.550.10">
    <property type="entry name" value="Spore Coat Polysaccharide Biosynthesis Protein SpsA, Chain A"/>
    <property type="match status" value="1"/>
</dbReference>
<feature type="domain" description="Glycosyltransferase 2-like" evidence="2">
    <location>
        <begin position="16"/>
        <end position="140"/>
    </location>
</feature>
<evidence type="ECO:0000259" key="2">
    <source>
        <dbReference type="Pfam" id="PF00535"/>
    </source>
</evidence>
<dbReference type="InterPro" id="IPR001173">
    <property type="entry name" value="Glyco_trans_2-like"/>
</dbReference>
<proteinExistence type="predicted"/>
<dbReference type="InterPro" id="IPR029044">
    <property type="entry name" value="Nucleotide-diphossugar_trans"/>
</dbReference>
<keyword evidence="3" id="KW-0808">Transferase</keyword>
<dbReference type="EMBL" id="LCJW01000002">
    <property type="protein sequence ID" value="KKT86767.1"/>
    <property type="molecule type" value="Genomic_DNA"/>
</dbReference>
<accession>A0A0G1N140</accession>
<comment type="caution">
    <text evidence="3">The sequence shown here is derived from an EMBL/GenBank/DDBJ whole genome shotgun (WGS) entry which is preliminary data.</text>
</comment>
<evidence type="ECO:0000313" key="3">
    <source>
        <dbReference type="EMBL" id="KKT86767.1"/>
    </source>
</evidence>
<keyword evidence="1" id="KW-0472">Membrane</keyword>